<proteinExistence type="inferred from homology"/>
<evidence type="ECO:0000313" key="7">
    <source>
        <dbReference type="EMBL" id="RKR77249.1"/>
    </source>
</evidence>
<dbReference type="RefSeq" id="WP_121121791.1">
    <property type="nucleotide sequence ID" value="NZ_CP016604.1"/>
</dbReference>
<sequence length="554" mass="63178">MQIPNNTLWSKSKKFVNLSALSSAILLSLVPNAFSAKVPDGVVLADQQVVNIQTTAELATLDPQKMEGTNESLLARQLFEGLVNTDENDKIIPGVAERWEYSDDNKTLTFYLRKDAKWSNGDPVTANDFVFAWQRLVDPNTAAPYATYLEFMKMENVADIVAGRKSPDTLGVKALDDYTLQLTLTAPVSYAAELVQHSSLYPVNKKVVEQYGDNWTRPENFVGNGAYKIAERVLNEKVVLERNPNYWNDKETVINNATFYILTESAGISRYRSGELDLAYIPSTLYKDKNFRQEYGDQIFTSRKLGTFTYEMNLAKPPFDDIRVRKALDLALDREIITDKVLGFGQMPTYRFTPPYIGAGEKIQQPEYANWTQKQRNAEAIKLLEEAGYSKSNPLKTDLLYNTNEGLKDIAVAATSIWKKNLANMVNISLRNMEWKTFLDTKNQKNYTLAFNAWIADYNDASTFLTYYLSNSEQNKIGFKSEKFDKLMQDSYYVKTEDERADLYAQAEEELGNNHPFVAIYHYAGLLIKNPKLKGYEGKSPQGVYFIRDLYMEK</sequence>
<reference evidence="7 8" key="1">
    <citation type="submission" date="2018-10" db="EMBL/GenBank/DDBJ databases">
        <title>Genomic Encyclopedia of Type Strains, Phase IV (KMG-IV): sequencing the most valuable type-strain genomes for metagenomic binning, comparative biology and taxonomic classification.</title>
        <authorList>
            <person name="Goeker M."/>
        </authorList>
    </citation>
    <scope>NUCLEOTIDE SEQUENCE [LARGE SCALE GENOMIC DNA]</scope>
    <source>
        <strain evidence="7 8">DSM 23800</strain>
    </source>
</reference>
<dbReference type="AlphaFoldDB" id="A0A420XJ16"/>
<feature type="chain" id="PRO_5019083406" evidence="5">
    <location>
        <begin position="34"/>
        <end position="554"/>
    </location>
</feature>
<dbReference type="GO" id="GO:0030288">
    <property type="term" value="C:outer membrane-bounded periplasmic space"/>
    <property type="evidence" value="ECO:0007669"/>
    <property type="project" value="TreeGrafter"/>
</dbReference>
<dbReference type="Gene3D" id="3.40.190.10">
    <property type="entry name" value="Periplasmic binding protein-like II"/>
    <property type="match status" value="1"/>
</dbReference>
<dbReference type="PANTHER" id="PTHR30290:SF10">
    <property type="entry name" value="PERIPLASMIC OLIGOPEPTIDE-BINDING PROTEIN-RELATED"/>
    <property type="match status" value="1"/>
</dbReference>
<comment type="caution">
    <text evidence="7">The sequence shown here is derived from an EMBL/GenBank/DDBJ whole genome shotgun (WGS) entry which is preliminary data.</text>
</comment>
<dbReference type="PIRSF" id="PIRSF002741">
    <property type="entry name" value="MppA"/>
    <property type="match status" value="1"/>
</dbReference>
<dbReference type="InterPro" id="IPR023765">
    <property type="entry name" value="SBP_5_CS"/>
</dbReference>
<keyword evidence="8" id="KW-1185">Reference proteome</keyword>
<comment type="subcellular location">
    <subcellularLocation>
        <location evidence="1">Cell envelope</location>
    </subcellularLocation>
</comment>
<gene>
    <name evidence="7" type="ORF">DES31_0576</name>
</gene>
<feature type="domain" description="Solute-binding protein family 5" evidence="6">
    <location>
        <begin position="90"/>
        <end position="475"/>
    </location>
</feature>
<evidence type="ECO:0000256" key="4">
    <source>
        <dbReference type="ARBA" id="ARBA00022729"/>
    </source>
</evidence>
<dbReference type="GO" id="GO:1904680">
    <property type="term" value="F:peptide transmembrane transporter activity"/>
    <property type="evidence" value="ECO:0007669"/>
    <property type="project" value="TreeGrafter"/>
</dbReference>
<evidence type="ECO:0000256" key="2">
    <source>
        <dbReference type="ARBA" id="ARBA00005695"/>
    </source>
</evidence>
<dbReference type="CDD" id="cd08504">
    <property type="entry name" value="PBP2_OppA"/>
    <property type="match status" value="1"/>
</dbReference>
<keyword evidence="4 5" id="KW-0732">Signal</keyword>
<accession>A0A420XJ16</accession>
<dbReference type="Proteomes" id="UP000280099">
    <property type="component" value="Unassembled WGS sequence"/>
</dbReference>
<evidence type="ECO:0000256" key="5">
    <source>
        <dbReference type="SAM" id="SignalP"/>
    </source>
</evidence>
<dbReference type="InterPro" id="IPR039424">
    <property type="entry name" value="SBP_5"/>
</dbReference>
<dbReference type="Gene3D" id="3.90.76.10">
    <property type="entry name" value="Dipeptide-binding Protein, Domain 1"/>
    <property type="match status" value="1"/>
</dbReference>
<evidence type="ECO:0000313" key="8">
    <source>
        <dbReference type="Proteomes" id="UP000280099"/>
    </source>
</evidence>
<name>A0A420XJ16_9PAST</name>
<dbReference type="Gene3D" id="3.10.105.10">
    <property type="entry name" value="Dipeptide-binding Protein, Domain 3"/>
    <property type="match status" value="1"/>
</dbReference>
<keyword evidence="3" id="KW-0813">Transport</keyword>
<evidence type="ECO:0000259" key="6">
    <source>
        <dbReference type="Pfam" id="PF00496"/>
    </source>
</evidence>
<dbReference type="OrthoDB" id="9801912at2"/>
<protein>
    <submittedName>
        <fullName evidence="7">Oligopeptide transport system substrate-binding protein</fullName>
    </submittedName>
</protein>
<dbReference type="FunFam" id="3.10.105.10:FF:000001">
    <property type="entry name" value="Oligopeptide ABC transporter, oligopeptide-binding protein"/>
    <property type="match status" value="1"/>
</dbReference>
<dbReference type="SUPFAM" id="SSF53850">
    <property type="entry name" value="Periplasmic binding protein-like II"/>
    <property type="match status" value="1"/>
</dbReference>
<dbReference type="PANTHER" id="PTHR30290">
    <property type="entry name" value="PERIPLASMIC BINDING COMPONENT OF ABC TRANSPORTER"/>
    <property type="match status" value="1"/>
</dbReference>
<dbReference type="EMBL" id="RBJC01000004">
    <property type="protein sequence ID" value="RKR77249.1"/>
    <property type="molecule type" value="Genomic_DNA"/>
</dbReference>
<organism evidence="7 8">
    <name type="scientific">Otariodibacter oris</name>
    <dbReference type="NCBI Taxonomy" id="1032623"/>
    <lineage>
        <taxon>Bacteria</taxon>
        <taxon>Pseudomonadati</taxon>
        <taxon>Pseudomonadota</taxon>
        <taxon>Gammaproteobacteria</taxon>
        <taxon>Pasteurellales</taxon>
        <taxon>Pasteurellaceae</taxon>
        <taxon>Otariodibacter</taxon>
    </lineage>
</organism>
<evidence type="ECO:0000256" key="1">
    <source>
        <dbReference type="ARBA" id="ARBA00004196"/>
    </source>
</evidence>
<feature type="signal peptide" evidence="5">
    <location>
        <begin position="1"/>
        <end position="33"/>
    </location>
</feature>
<dbReference type="InterPro" id="IPR000914">
    <property type="entry name" value="SBP_5_dom"/>
</dbReference>
<dbReference type="GO" id="GO:0015833">
    <property type="term" value="P:peptide transport"/>
    <property type="evidence" value="ECO:0007669"/>
    <property type="project" value="TreeGrafter"/>
</dbReference>
<dbReference type="Pfam" id="PF00496">
    <property type="entry name" value="SBP_bac_5"/>
    <property type="match status" value="1"/>
</dbReference>
<dbReference type="InterPro" id="IPR030678">
    <property type="entry name" value="Peptide/Ni-bd"/>
</dbReference>
<dbReference type="PROSITE" id="PS01040">
    <property type="entry name" value="SBP_BACTERIAL_5"/>
    <property type="match status" value="1"/>
</dbReference>
<dbReference type="FunFam" id="3.90.76.10:FF:000001">
    <property type="entry name" value="Oligopeptide ABC transporter substrate-binding protein"/>
    <property type="match status" value="1"/>
</dbReference>
<evidence type="ECO:0000256" key="3">
    <source>
        <dbReference type="ARBA" id="ARBA00022448"/>
    </source>
</evidence>
<comment type="similarity">
    <text evidence="2">Belongs to the bacterial solute-binding protein 5 family.</text>
</comment>
<dbReference type="GO" id="GO:0043190">
    <property type="term" value="C:ATP-binding cassette (ABC) transporter complex"/>
    <property type="evidence" value="ECO:0007669"/>
    <property type="project" value="InterPro"/>
</dbReference>